<sequence>MNTVQHAAPTGLFDLSEDHLQSFSSNDRLLPLASTTPRVAANRASLASTRQTKKPRAAAKTELRRMRNREHQARYKSKQINKVLDLEKGIERLQQEIQELRLQRHIISIGVPGSETKWGVAAEYFRLFRNGLRVSNPMNVPVGTVAVESPVHRKFLQTTMTSDVIGVLGCGVDALLKSWRQLTLCHSDINIQLLRLEGGPGETVVAYSRGTHTITEDTLRYAFPHLGNGSKDSAWLASRLLGNKLVMNGCTHLLWDEDAGRMTSIQYTVDMLTPMLQLLGNLDEVSKVFSNARANPQCGWWHE</sequence>
<gene>
    <name evidence="3" type="ORF">PR001_g28678</name>
</gene>
<dbReference type="EMBL" id="QXFV01005276">
    <property type="protein sequence ID" value="KAE8965596.1"/>
    <property type="molecule type" value="Genomic_DNA"/>
</dbReference>
<evidence type="ECO:0000256" key="2">
    <source>
        <dbReference type="SAM" id="MobiDB-lite"/>
    </source>
</evidence>
<proteinExistence type="predicted"/>
<name>A0A6A3H7B8_9STRA</name>
<protein>
    <recommendedName>
        <fullName evidence="5">BZIP domain-containing protein</fullName>
    </recommendedName>
</protein>
<evidence type="ECO:0000313" key="4">
    <source>
        <dbReference type="Proteomes" id="UP000429607"/>
    </source>
</evidence>
<feature type="region of interest" description="Disordered" evidence="2">
    <location>
        <begin position="40"/>
        <end position="74"/>
    </location>
</feature>
<reference evidence="3 4" key="1">
    <citation type="submission" date="2018-09" db="EMBL/GenBank/DDBJ databases">
        <title>Genomic investigation of the strawberry pathogen Phytophthora fragariae indicates pathogenicity is determined by transcriptional variation in three key races.</title>
        <authorList>
            <person name="Adams T.M."/>
            <person name="Armitage A.D."/>
            <person name="Sobczyk M.K."/>
            <person name="Bates H.J."/>
            <person name="Dunwell J.M."/>
            <person name="Nellist C.F."/>
            <person name="Harrison R.J."/>
        </authorList>
    </citation>
    <scope>NUCLEOTIDE SEQUENCE [LARGE SCALE GENOMIC DNA]</scope>
    <source>
        <strain evidence="3 4">SCRP249</strain>
    </source>
</reference>
<comment type="caution">
    <text evidence="3">The sequence shown here is derived from an EMBL/GenBank/DDBJ whole genome shotgun (WGS) entry which is preliminary data.</text>
</comment>
<feature type="compositionally biased region" description="Basic and acidic residues" evidence="2">
    <location>
        <begin position="59"/>
        <end position="73"/>
    </location>
</feature>
<feature type="coiled-coil region" evidence="1">
    <location>
        <begin position="76"/>
        <end position="103"/>
    </location>
</feature>
<keyword evidence="1" id="KW-0175">Coiled coil</keyword>
<evidence type="ECO:0008006" key="5">
    <source>
        <dbReference type="Google" id="ProtNLM"/>
    </source>
</evidence>
<dbReference type="AlphaFoldDB" id="A0A6A3H7B8"/>
<dbReference type="CDD" id="cd14686">
    <property type="entry name" value="bZIP"/>
    <property type="match status" value="1"/>
</dbReference>
<evidence type="ECO:0000313" key="3">
    <source>
        <dbReference type="EMBL" id="KAE8965596.1"/>
    </source>
</evidence>
<organism evidence="3 4">
    <name type="scientific">Phytophthora rubi</name>
    <dbReference type="NCBI Taxonomy" id="129364"/>
    <lineage>
        <taxon>Eukaryota</taxon>
        <taxon>Sar</taxon>
        <taxon>Stramenopiles</taxon>
        <taxon>Oomycota</taxon>
        <taxon>Peronosporomycetes</taxon>
        <taxon>Peronosporales</taxon>
        <taxon>Peronosporaceae</taxon>
        <taxon>Phytophthora</taxon>
    </lineage>
</organism>
<evidence type="ECO:0000256" key="1">
    <source>
        <dbReference type="SAM" id="Coils"/>
    </source>
</evidence>
<accession>A0A6A3H7B8</accession>
<dbReference type="Proteomes" id="UP000429607">
    <property type="component" value="Unassembled WGS sequence"/>
</dbReference>